<organism evidence="1 2">
    <name type="scientific">Anabaena catenula FACHB-362</name>
    <dbReference type="NCBI Taxonomy" id="2692877"/>
    <lineage>
        <taxon>Bacteria</taxon>
        <taxon>Bacillati</taxon>
        <taxon>Cyanobacteriota</taxon>
        <taxon>Cyanophyceae</taxon>
        <taxon>Nostocales</taxon>
        <taxon>Nostocaceae</taxon>
        <taxon>Anabaena</taxon>
    </lineage>
</organism>
<gene>
    <name evidence="1" type="ORF">H6G68_00890</name>
</gene>
<evidence type="ECO:0000313" key="2">
    <source>
        <dbReference type="Proteomes" id="UP000660381"/>
    </source>
</evidence>
<comment type="caution">
    <text evidence="1">The sequence shown here is derived from an EMBL/GenBank/DDBJ whole genome shotgun (WGS) entry which is preliminary data.</text>
</comment>
<keyword evidence="2" id="KW-1185">Reference proteome</keyword>
<accession>A0ABR8IYD9</accession>
<name>A0ABR8IYD9_9NOST</name>
<evidence type="ECO:0000313" key="1">
    <source>
        <dbReference type="EMBL" id="MBD2690318.1"/>
    </source>
</evidence>
<dbReference type="EMBL" id="JACJTQ010000001">
    <property type="protein sequence ID" value="MBD2690318.1"/>
    <property type="molecule type" value="Genomic_DNA"/>
</dbReference>
<reference evidence="1 2" key="1">
    <citation type="journal article" date="2020" name="ISME J.">
        <title>Comparative genomics reveals insights into cyanobacterial evolution and habitat adaptation.</title>
        <authorList>
            <person name="Chen M.Y."/>
            <person name="Teng W.K."/>
            <person name="Zhao L."/>
            <person name="Hu C.X."/>
            <person name="Zhou Y.K."/>
            <person name="Han B.P."/>
            <person name="Song L.R."/>
            <person name="Shu W.S."/>
        </authorList>
    </citation>
    <scope>NUCLEOTIDE SEQUENCE [LARGE SCALE GENOMIC DNA]</scope>
    <source>
        <strain evidence="1 2">FACHB-362</strain>
    </source>
</reference>
<dbReference type="Proteomes" id="UP000660381">
    <property type="component" value="Unassembled WGS sequence"/>
</dbReference>
<sequence>MYKLKLVIGHWSLVIGHWSLVIGHWSLVIGHWSLVIGHWSLKKLLPITQYPLPIPKLIHVPKPNI</sequence>
<protein>
    <submittedName>
        <fullName evidence="1">Uncharacterized protein</fullName>
    </submittedName>
</protein>
<dbReference type="RefSeq" id="WP_190905108.1">
    <property type="nucleotide sequence ID" value="NZ_JACJTQ010000001.1"/>
</dbReference>
<proteinExistence type="predicted"/>